<organism evidence="1 2">
    <name type="scientific">Streptomyces fumanus</name>
    <dbReference type="NCBI Taxonomy" id="67302"/>
    <lineage>
        <taxon>Bacteria</taxon>
        <taxon>Bacillati</taxon>
        <taxon>Actinomycetota</taxon>
        <taxon>Actinomycetes</taxon>
        <taxon>Kitasatosporales</taxon>
        <taxon>Streptomycetaceae</taxon>
        <taxon>Streptomyces</taxon>
    </lineage>
</organism>
<comment type="caution">
    <text evidence="1">The sequence shown here is derived from an EMBL/GenBank/DDBJ whole genome shotgun (WGS) entry which is preliminary data.</text>
</comment>
<dbReference type="RefSeq" id="WP_190203044.1">
    <property type="nucleotide sequence ID" value="NZ_BNBI01000002.1"/>
</dbReference>
<protein>
    <recommendedName>
        <fullName evidence="3">Pyridoxamine 5'-phosphate oxidase family protein</fullName>
    </recommendedName>
</protein>
<sequence length="133" mass="14048">MSCDPQLAVGLLGRAPHGRAATTLRALPLLAPARHIVADGRVLLRMPRSWGHHLACAGGVVAYGADNLAAAGPGERRWSAQVVGHCTAYEPTAAELERFGPVPRPVDGVPYEPVYLCVEPRFGTVHLADGDPL</sequence>
<dbReference type="InterPro" id="IPR012349">
    <property type="entry name" value="Split_barrel_FMN-bd"/>
</dbReference>
<gene>
    <name evidence="1" type="ORF">GCM10018772_11980</name>
</gene>
<dbReference type="AlphaFoldDB" id="A0A919A642"/>
<dbReference type="InterPro" id="IPR024747">
    <property type="entry name" value="Pyridox_Oxase-rel"/>
</dbReference>
<dbReference type="Pfam" id="PF12900">
    <property type="entry name" value="Pyridox_ox_2"/>
    <property type="match status" value="1"/>
</dbReference>
<keyword evidence="2" id="KW-1185">Reference proteome</keyword>
<dbReference type="Proteomes" id="UP000630718">
    <property type="component" value="Unassembled WGS sequence"/>
</dbReference>
<evidence type="ECO:0000313" key="1">
    <source>
        <dbReference type="EMBL" id="GHE89763.1"/>
    </source>
</evidence>
<reference evidence="1" key="1">
    <citation type="journal article" date="2014" name="Int. J. Syst. Evol. Microbiol.">
        <title>Complete genome sequence of Corynebacterium casei LMG S-19264T (=DSM 44701T), isolated from a smear-ripened cheese.</title>
        <authorList>
            <consortium name="US DOE Joint Genome Institute (JGI-PGF)"/>
            <person name="Walter F."/>
            <person name="Albersmeier A."/>
            <person name="Kalinowski J."/>
            <person name="Ruckert C."/>
        </authorList>
    </citation>
    <scope>NUCLEOTIDE SEQUENCE</scope>
    <source>
        <strain evidence="1">JCM 4477</strain>
    </source>
</reference>
<evidence type="ECO:0000313" key="2">
    <source>
        <dbReference type="Proteomes" id="UP000630718"/>
    </source>
</evidence>
<proteinExistence type="predicted"/>
<dbReference type="Gene3D" id="2.30.110.10">
    <property type="entry name" value="Electron Transport, Fmn-binding Protein, Chain A"/>
    <property type="match status" value="1"/>
</dbReference>
<reference evidence="1" key="2">
    <citation type="submission" date="2020-09" db="EMBL/GenBank/DDBJ databases">
        <authorList>
            <person name="Sun Q."/>
            <person name="Ohkuma M."/>
        </authorList>
    </citation>
    <scope>NUCLEOTIDE SEQUENCE</scope>
    <source>
        <strain evidence="1">JCM 4477</strain>
    </source>
</reference>
<evidence type="ECO:0008006" key="3">
    <source>
        <dbReference type="Google" id="ProtNLM"/>
    </source>
</evidence>
<name>A0A919A642_9ACTN</name>
<dbReference type="EMBL" id="BNBI01000002">
    <property type="protein sequence ID" value="GHE89763.1"/>
    <property type="molecule type" value="Genomic_DNA"/>
</dbReference>
<accession>A0A919A642</accession>